<dbReference type="CDD" id="cd05471">
    <property type="entry name" value="pepsin_like"/>
    <property type="match status" value="1"/>
</dbReference>
<dbReference type="InterPro" id="IPR034164">
    <property type="entry name" value="Pepsin-like_dom"/>
</dbReference>
<dbReference type="GO" id="GO:0004190">
    <property type="term" value="F:aspartic-type endopeptidase activity"/>
    <property type="evidence" value="ECO:0007669"/>
    <property type="project" value="InterPro"/>
</dbReference>
<gene>
    <name evidence="3" type="ORF">FOZ60_005330</name>
</gene>
<dbReference type="InterPro" id="IPR021109">
    <property type="entry name" value="Peptidase_aspartic_dom_sf"/>
</dbReference>
<feature type="chain" id="PRO_5029774929" description="Peptidase A1 domain-containing protein" evidence="1">
    <location>
        <begin position="22"/>
        <end position="442"/>
    </location>
</feature>
<dbReference type="Gene3D" id="2.40.70.10">
    <property type="entry name" value="Acid Proteases"/>
    <property type="match status" value="2"/>
</dbReference>
<dbReference type="SUPFAM" id="SSF50630">
    <property type="entry name" value="Acid proteases"/>
    <property type="match status" value="1"/>
</dbReference>
<accession>A0A7J6NRL4</accession>
<evidence type="ECO:0000259" key="2">
    <source>
        <dbReference type="PROSITE" id="PS51767"/>
    </source>
</evidence>
<feature type="domain" description="Peptidase A1" evidence="2">
    <location>
        <begin position="27"/>
        <end position="392"/>
    </location>
</feature>
<feature type="signal peptide" evidence="1">
    <location>
        <begin position="1"/>
        <end position="21"/>
    </location>
</feature>
<keyword evidence="1" id="KW-0732">Signal</keyword>
<evidence type="ECO:0000313" key="4">
    <source>
        <dbReference type="Proteomes" id="UP000541610"/>
    </source>
</evidence>
<dbReference type="PROSITE" id="PS51767">
    <property type="entry name" value="PEPTIDASE_A1"/>
    <property type="match status" value="1"/>
</dbReference>
<dbReference type="GO" id="GO:0006508">
    <property type="term" value="P:proteolysis"/>
    <property type="evidence" value="ECO:0007669"/>
    <property type="project" value="InterPro"/>
</dbReference>
<sequence length="442" mass="48997">MSIPAIFSLTAALQSASVSLALRVPMERNEVEMKFDGWPVRLRVDTGSAKSYIVYGGWYESIYGLGSCQYLRTGCYFCPRTNPCNLTTLLSQKIHPAYFGSGHSVDFVIRNVTMKVGEREIRNLQMGLVVGCTRAQSGLQPYALLGLSIPSRSSAGEGGAVMPPFLKQLTSLRQIPQTAFSVHASKLSVTITGQLVLGEFPDETSAMTIFSLVGFSFAKAPFAITVSSVQVRSPTIRDRVSDFSHADAQKPLEVVIDTGSSWTTVPDKFFTMVLDAIQAEVGPQRVGWRSVRTHPTDVLGLDAILRGDDCIVVRRTIVDKLPVIVFKEDADTFFELHLSNHVQVCDEVGWCEISLQKGLKSYPTFDAFQLGQPFFIEHDLYVDFDGNKVGIATPPRPVVNEAVKPELWEEHHSARCRRATRLSSALAWLVRLGCSRRRTDEW</sequence>
<dbReference type="OrthoDB" id="10301509at2759"/>
<dbReference type="InterPro" id="IPR001969">
    <property type="entry name" value="Aspartic_peptidase_AS"/>
</dbReference>
<evidence type="ECO:0000256" key="1">
    <source>
        <dbReference type="SAM" id="SignalP"/>
    </source>
</evidence>
<organism evidence="3 4">
    <name type="scientific">Perkinsus olseni</name>
    <name type="common">Perkinsus atlanticus</name>
    <dbReference type="NCBI Taxonomy" id="32597"/>
    <lineage>
        <taxon>Eukaryota</taxon>
        <taxon>Sar</taxon>
        <taxon>Alveolata</taxon>
        <taxon>Perkinsozoa</taxon>
        <taxon>Perkinsea</taxon>
        <taxon>Perkinsida</taxon>
        <taxon>Perkinsidae</taxon>
        <taxon>Perkinsus</taxon>
    </lineage>
</organism>
<dbReference type="Proteomes" id="UP000541610">
    <property type="component" value="Unassembled WGS sequence"/>
</dbReference>
<protein>
    <recommendedName>
        <fullName evidence="2">Peptidase A1 domain-containing protein</fullName>
    </recommendedName>
</protein>
<dbReference type="InterPro" id="IPR033121">
    <property type="entry name" value="PEPTIDASE_A1"/>
</dbReference>
<comment type="caution">
    <text evidence="3">The sequence shown here is derived from an EMBL/GenBank/DDBJ whole genome shotgun (WGS) entry which is preliminary data.</text>
</comment>
<reference evidence="3 4" key="1">
    <citation type="submission" date="2020-04" db="EMBL/GenBank/DDBJ databases">
        <title>Perkinsus olseni comparative genomics.</title>
        <authorList>
            <person name="Bogema D.R."/>
        </authorList>
    </citation>
    <scope>NUCLEOTIDE SEQUENCE [LARGE SCALE GENOMIC DNA]</scope>
    <source>
        <strain evidence="3">00978-12</strain>
    </source>
</reference>
<evidence type="ECO:0000313" key="3">
    <source>
        <dbReference type="EMBL" id="KAF4686408.1"/>
    </source>
</evidence>
<proteinExistence type="predicted"/>
<dbReference type="EMBL" id="JABANP010000223">
    <property type="protein sequence ID" value="KAF4686408.1"/>
    <property type="molecule type" value="Genomic_DNA"/>
</dbReference>
<dbReference type="Pfam" id="PF00026">
    <property type="entry name" value="Asp"/>
    <property type="match status" value="1"/>
</dbReference>
<name>A0A7J6NRL4_PEROL</name>
<dbReference type="PROSITE" id="PS00141">
    <property type="entry name" value="ASP_PROTEASE"/>
    <property type="match status" value="1"/>
</dbReference>
<dbReference type="AlphaFoldDB" id="A0A7J6NRL4"/>